<feature type="compositionally biased region" description="Pro residues" evidence="1">
    <location>
        <begin position="559"/>
        <end position="570"/>
    </location>
</feature>
<dbReference type="STRING" id="33097.A0A150GGZ5"/>
<feature type="region of interest" description="Disordered" evidence="1">
    <location>
        <begin position="138"/>
        <end position="169"/>
    </location>
</feature>
<keyword evidence="3" id="KW-1185">Reference proteome</keyword>
<dbReference type="Proteomes" id="UP000075714">
    <property type="component" value="Unassembled WGS sequence"/>
</dbReference>
<feature type="region of interest" description="Disordered" evidence="1">
    <location>
        <begin position="219"/>
        <end position="255"/>
    </location>
</feature>
<protein>
    <submittedName>
        <fullName evidence="2">Uncharacterized protein</fullName>
    </submittedName>
</protein>
<comment type="caution">
    <text evidence="2">The sequence shown here is derived from an EMBL/GenBank/DDBJ whole genome shotgun (WGS) entry which is preliminary data.</text>
</comment>
<sequence>MAPKGAANQPAIPARLDFPWALSTLQNPEDPQLLAPAFNYLLGLNPSQIPQPQDVDVGVQLITATVSYVTFNGDSQLSSAAMKLLGKVYHDARGAMADAVHHPTSLQALWGVLSYHHTVHPEYVAALAALAAEPSSDAPLTARSKAGDARGKKDAQQQPVDPESTLPGPSKFALDAAIDALGAVAACGNPAAEAELGRLAARDVAPLLTLLKHNSCRIQPPAHDAADKDEEAAPPEPPPPPPPPQLDMSHPVASSPDRIQDLTVALLLQLARQHHGAAQELLRLGALKLLAALLPAPELPELPQPEHPVRRPSSSDTIFASFIPGLGARRPSESTVVVPTTPKDAWLQYLDCEPPLPLPVSRAASHRLQASLLTLLSCLLAEPGAADYWWHVHASARPHLQLMFLLATEEVQPPLAAVISQAQMAHLSIPANKRTSKQGKPDPTLPPFPPEVRGAALGCVLQLTKHASWLALAPHLRALQATLRDPVSWGVEMAAPLAEIIQRIMTAERQSKGGSGGAGGKAPPPAAPPAPPPLAAEGSGGALAAAASPRASPRTAAAPSPPPLPPPPATPNGLSLEDNGLAEVTMSTSELVEALKALAQLARKGSDPWATSAVAAALLALPEGALYAPPWPPLPSPPPTPPPPPLPTSQYLWDALGRPVMTDGIQLVHL</sequence>
<dbReference type="OrthoDB" id="545364at2759"/>
<dbReference type="AlphaFoldDB" id="A0A150GGZ5"/>
<proteinExistence type="predicted"/>
<organism evidence="2 3">
    <name type="scientific">Gonium pectorale</name>
    <name type="common">Green alga</name>
    <dbReference type="NCBI Taxonomy" id="33097"/>
    <lineage>
        <taxon>Eukaryota</taxon>
        <taxon>Viridiplantae</taxon>
        <taxon>Chlorophyta</taxon>
        <taxon>core chlorophytes</taxon>
        <taxon>Chlorophyceae</taxon>
        <taxon>CS clade</taxon>
        <taxon>Chlamydomonadales</taxon>
        <taxon>Volvocaceae</taxon>
        <taxon>Gonium</taxon>
    </lineage>
</organism>
<gene>
    <name evidence="2" type="ORF">GPECTOR_23g37</name>
</gene>
<evidence type="ECO:0000313" key="2">
    <source>
        <dbReference type="EMBL" id="KXZ49106.1"/>
    </source>
</evidence>
<dbReference type="GO" id="GO:0030041">
    <property type="term" value="P:actin filament polymerization"/>
    <property type="evidence" value="ECO:0007669"/>
    <property type="project" value="TreeGrafter"/>
</dbReference>
<dbReference type="PANTHER" id="PTHR45691:SF6">
    <property type="entry name" value="PROTEIN DIAPHANOUS"/>
    <property type="match status" value="1"/>
</dbReference>
<feature type="compositionally biased region" description="Low complexity" evidence="1">
    <location>
        <begin position="542"/>
        <end position="558"/>
    </location>
</feature>
<accession>A0A150GGZ5</accession>
<dbReference type="EMBL" id="LSYV01000024">
    <property type="protein sequence ID" value="KXZ49106.1"/>
    <property type="molecule type" value="Genomic_DNA"/>
</dbReference>
<feature type="compositionally biased region" description="Pro residues" evidence="1">
    <location>
        <begin position="234"/>
        <end position="245"/>
    </location>
</feature>
<evidence type="ECO:0000313" key="3">
    <source>
        <dbReference type="Proteomes" id="UP000075714"/>
    </source>
</evidence>
<feature type="compositionally biased region" description="Basic and acidic residues" evidence="1">
    <location>
        <begin position="145"/>
        <end position="155"/>
    </location>
</feature>
<feature type="region of interest" description="Disordered" evidence="1">
    <location>
        <begin position="508"/>
        <end position="577"/>
    </location>
</feature>
<dbReference type="PANTHER" id="PTHR45691">
    <property type="entry name" value="PROTEIN DIAPHANOUS"/>
    <property type="match status" value="1"/>
</dbReference>
<evidence type="ECO:0000256" key="1">
    <source>
        <dbReference type="SAM" id="MobiDB-lite"/>
    </source>
</evidence>
<dbReference type="GO" id="GO:0005884">
    <property type="term" value="C:actin filament"/>
    <property type="evidence" value="ECO:0007669"/>
    <property type="project" value="TreeGrafter"/>
</dbReference>
<reference evidence="3" key="1">
    <citation type="journal article" date="2016" name="Nat. Commun.">
        <title>The Gonium pectorale genome demonstrates co-option of cell cycle regulation during the evolution of multicellularity.</title>
        <authorList>
            <person name="Hanschen E.R."/>
            <person name="Marriage T.N."/>
            <person name="Ferris P.J."/>
            <person name="Hamaji T."/>
            <person name="Toyoda A."/>
            <person name="Fujiyama A."/>
            <person name="Neme R."/>
            <person name="Noguchi H."/>
            <person name="Minakuchi Y."/>
            <person name="Suzuki M."/>
            <person name="Kawai-Toyooka H."/>
            <person name="Smith D.R."/>
            <person name="Sparks H."/>
            <person name="Anderson J."/>
            <person name="Bakaric R."/>
            <person name="Luria V."/>
            <person name="Karger A."/>
            <person name="Kirschner M.W."/>
            <person name="Durand P.M."/>
            <person name="Michod R.E."/>
            <person name="Nozaki H."/>
            <person name="Olson B.J."/>
        </authorList>
    </citation>
    <scope>NUCLEOTIDE SEQUENCE [LARGE SCALE GENOMIC DNA]</scope>
    <source>
        <strain evidence="3">NIES-2863</strain>
    </source>
</reference>
<feature type="compositionally biased region" description="Pro residues" evidence="1">
    <location>
        <begin position="522"/>
        <end position="534"/>
    </location>
</feature>
<name>A0A150GGZ5_GONPE</name>
<dbReference type="InterPro" id="IPR051412">
    <property type="entry name" value="Formin_Homology_Diaphanous_sf"/>
</dbReference>